<feature type="transmembrane region" description="Helical" evidence="8">
    <location>
        <begin position="330"/>
        <end position="360"/>
    </location>
</feature>
<dbReference type="InterPro" id="IPR036249">
    <property type="entry name" value="Thioredoxin-like_sf"/>
</dbReference>
<evidence type="ECO:0000313" key="11">
    <source>
        <dbReference type="EMBL" id="ALB22789.1"/>
    </source>
</evidence>
<dbReference type="PROSITE" id="PS00194">
    <property type="entry name" value="THIOREDOXIN_1"/>
    <property type="match status" value="1"/>
</dbReference>
<dbReference type="GO" id="GO:0017004">
    <property type="term" value="P:cytochrome complex assembly"/>
    <property type="evidence" value="ECO:0007669"/>
    <property type="project" value="UniProtKB-KW"/>
</dbReference>
<evidence type="ECO:0000256" key="7">
    <source>
        <dbReference type="ARBA" id="ARBA00023284"/>
    </source>
</evidence>
<name>A0AAC8VHR3_PISSA</name>
<dbReference type="InterPro" id="IPR036929">
    <property type="entry name" value="DsbDN_sf"/>
</dbReference>
<organism evidence="11 12">
    <name type="scientific">Piscirickettsia salmonis</name>
    <dbReference type="NCBI Taxonomy" id="1238"/>
    <lineage>
        <taxon>Bacteria</taxon>
        <taxon>Pseudomonadati</taxon>
        <taxon>Pseudomonadota</taxon>
        <taxon>Gammaproteobacteria</taxon>
        <taxon>Thiotrichales</taxon>
        <taxon>Piscirickettsiaceae</taxon>
        <taxon>Piscirickettsia</taxon>
    </lineage>
</organism>
<accession>A0AAC8VHR3</accession>
<evidence type="ECO:0000259" key="10">
    <source>
        <dbReference type="PROSITE" id="PS51352"/>
    </source>
</evidence>
<dbReference type="Proteomes" id="UP000029558">
    <property type="component" value="Chromosome"/>
</dbReference>
<dbReference type="GO" id="GO:0005886">
    <property type="term" value="C:plasma membrane"/>
    <property type="evidence" value="ECO:0007669"/>
    <property type="project" value="UniProtKB-SubCell"/>
</dbReference>
<evidence type="ECO:0000256" key="9">
    <source>
        <dbReference type="SAM" id="SignalP"/>
    </source>
</evidence>
<sequence>MKYSTTSFIKVKSCQCALMLALLASFVIAMGSTDAVYANNHHSDPNNLFLFLAKTDKNTKDFEVSIHQQQSNPEILHVHWNIAPGLQLYKDKIQFSIQPKTRQIQLGPIDMPQGSYNNDTVLGNYQVYKNALDIQIPVKNPKSLPYSLTIDYQGCQPGRYCYPPQTQTFYFNQAQPIASKPSQEQAKTSSFTAANLTTIQHLFSEQNIPLILFSFFIFGLLLSLTPCVLPMLPILIGIVLGQKNSTAKQVFLLSLAYVLGIAISYAIAGIIAAKLGQSLQVFLQNPWVISAFSMIFIVLALSLFGAYNLQLPIKIQNSLHNINQKFRGGSYLSAAMMGIVSSLVASPCLTAPLAGALVYLSSTGNQFIGGSALFSLGIGFGIPMLILGASGGKLILKAGSWMNHIKTLLGLILIAMAIWIQSRVLSDTIMLLIWGAFLVITPIALGTLEPAKTLWQRIYKALGITILIIGTGLILKTLISLHINNNQANLKQQTLNQKNKNSNSHLFNTVYTMDQLQTALNKAKSKKQPVMVDYYANWCTTCKELDATTFKNNNVVTALKKFSIIRVDITKNDLHAKQIQQAFHVFGPPTIQFFNTHGNLVSHAEVVGYISSKDLINKINLVK</sequence>
<keyword evidence="7" id="KW-0676">Redox-active center</keyword>
<comment type="subcellular location">
    <subcellularLocation>
        <location evidence="1">Cell membrane</location>
        <topology evidence="1">Multi-pass membrane protein</topology>
    </subcellularLocation>
</comment>
<dbReference type="InterPro" id="IPR028250">
    <property type="entry name" value="DsbDN"/>
</dbReference>
<evidence type="ECO:0000256" key="5">
    <source>
        <dbReference type="ARBA" id="ARBA00022989"/>
    </source>
</evidence>
<evidence type="ECO:0000256" key="8">
    <source>
        <dbReference type="SAM" id="Phobius"/>
    </source>
</evidence>
<dbReference type="GO" id="GO:0045454">
    <property type="term" value="P:cell redox homeostasis"/>
    <property type="evidence" value="ECO:0007669"/>
    <property type="project" value="TreeGrafter"/>
</dbReference>
<proteinExistence type="predicted"/>
<feature type="transmembrane region" description="Helical" evidence="8">
    <location>
        <begin position="431"/>
        <end position="449"/>
    </location>
</feature>
<dbReference type="PANTHER" id="PTHR32234">
    <property type="entry name" value="THIOL:DISULFIDE INTERCHANGE PROTEIN DSBD"/>
    <property type="match status" value="1"/>
</dbReference>
<evidence type="ECO:0000256" key="1">
    <source>
        <dbReference type="ARBA" id="ARBA00004651"/>
    </source>
</evidence>
<reference evidence="11 12" key="1">
    <citation type="journal article" date="2014" name="Genome Announc.">
        <title>Comparative Genome Analysis of Two Isolates of the Fish Pathogen Piscirickettsia salmonis from Different Hosts Reveals Major Differences in Virulence-Associated Secretion Systems.</title>
        <authorList>
            <person name="Bohle H."/>
            <person name="Henriquez P."/>
            <person name="Grothusen H."/>
            <person name="Navas E."/>
            <person name="Sandoval A."/>
            <person name="Bustamante F."/>
            <person name="Bustos P."/>
            <person name="Mancilla M."/>
        </authorList>
    </citation>
    <scope>NUCLEOTIDE SEQUENCE [LARGE SCALE GENOMIC DNA]</scope>
    <source>
        <strain evidence="12">B1-32597</strain>
    </source>
</reference>
<protein>
    <submittedName>
        <fullName evidence="11">Thioredoxin family protein</fullName>
        <ecNumber evidence="11">1.8.1.8</ecNumber>
    </submittedName>
</protein>
<evidence type="ECO:0000313" key="12">
    <source>
        <dbReference type="Proteomes" id="UP000029558"/>
    </source>
</evidence>
<dbReference type="Pfam" id="PF13899">
    <property type="entry name" value="Thioredoxin_7"/>
    <property type="match status" value="1"/>
</dbReference>
<dbReference type="SUPFAM" id="SSF74863">
    <property type="entry name" value="Thiol:disulfide interchange protein DsbD, N-terminal domain (DsbD-alpha)"/>
    <property type="match status" value="1"/>
</dbReference>
<evidence type="ECO:0000256" key="3">
    <source>
        <dbReference type="ARBA" id="ARBA00022692"/>
    </source>
</evidence>
<feature type="transmembrane region" description="Helical" evidence="8">
    <location>
        <begin position="210"/>
        <end position="238"/>
    </location>
</feature>
<dbReference type="Pfam" id="PF02683">
    <property type="entry name" value="DsbD_TM"/>
    <property type="match status" value="1"/>
</dbReference>
<dbReference type="AlphaFoldDB" id="A0AAC8VHR3"/>
<keyword evidence="9" id="KW-0732">Signal</keyword>
<dbReference type="PANTHER" id="PTHR32234:SF0">
    <property type="entry name" value="THIOL:DISULFIDE INTERCHANGE PROTEIN DSBD"/>
    <property type="match status" value="1"/>
</dbReference>
<keyword evidence="5 8" id="KW-1133">Transmembrane helix</keyword>
<dbReference type="RefSeq" id="WP_047927346.1">
    <property type="nucleotide sequence ID" value="NZ_CP013975.1"/>
</dbReference>
<feature type="transmembrane region" description="Helical" evidence="8">
    <location>
        <begin position="250"/>
        <end position="275"/>
    </location>
</feature>
<keyword evidence="4" id="KW-0201">Cytochrome c-type biogenesis</keyword>
<keyword evidence="3 8" id="KW-0812">Transmembrane</keyword>
<dbReference type="InterPro" id="IPR017937">
    <property type="entry name" value="Thioredoxin_CS"/>
</dbReference>
<evidence type="ECO:0000256" key="4">
    <source>
        <dbReference type="ARBA" id="ARBA00022748"/>
    </source>
</evidence>
<feature type="signal peptide" evidence="9">
    <location>
        <begin position="1"/>
        <end position="29"/>
    </location>
</feature>
<dbReference type="InterPro" id="IPR003834">
    <property type="entry name" value="Cyt_c_assmbl_TM_dom"/>
</dbReference>
<dbReference type="EC" id="1.8.1.8" evidence="11"/>
<keyword evidence="2" id="KW-1003">Cell membrane</keyword>
<feature type="chain" id="PRO_5042020009" evidence="9">
    <location>
        <begin position="30"/>
        <end position="623"/>
    </location>
</feature>
<feature type="transmembrane region" description="Helical" evidence="8">
    <location>
        <begin position="408"/>
        <end position="425"/>
    </location>
</feature>
<dbReference type="InterPro" id="IPR013766">
    <property type="entry name" value="Thioredoxin_domain"/>
</dbReference>
<keyword evidence="6 8" id="KW-0472">Membrane</keyword>
<dbReference type="Pfam" id="PF11412">
    <property type="entry name" value="DsbD_N"/>
    <property type="match status" value="1"/>
</dbReference>
<feature type="transmembrane region" description="Helical" evidence="8">
    <location>
        <begin position="461"/>
        <end position="483"/>
    </location>
</feature>
<dbReference type="GO" id="GO:0047134">
    <property type="term" value="F:protein-disulfide reductase [NAD(P)H] activity"/>
    <property type="evidence" value="ECO:0007669"/>
    <property type="project" value="UniProtKB-EC"/>
</dbReference>
<evidence type="ECO:0000256" key="6">
    <source>
        <dbReference type="ARBA" id="ARBA00023136"/>
    </source>
</evidence>
<feature type="transmembrane region" description="Helical" evidence="8">
    <location>
        <begin position="287"/>
        <end position="309"/>
    </location>
</feature>
<keyword evidence="11" id="KW-0560">Oxidoreductase</keyword>
<dbReference type="Gene3D" id="2.60.40.1250">
    <property type="entry name" value="Thiol:disulfide interchange protein DsbD, N-terminal domain"/>
    <property type="match status" value="1"/>
</dbReference>
<dbReference type="PROSITE" id="PS51352">
    <property type="entry name" value="THIOREDOXIN_2"/>
    <property type="match status" value="1"/>
</dbReference>
<feature type="transmembrane region" description="Helical" evidence="8">
    <location>
        <begin position="372"/>
        <end position="396"/>
    </location>
</feature>
<dbReference type="NCBIfam" id="NF001419">
    <property type="entry name" value="PRK00293.1"/>
    <property type="match status" value="1"/>
</dbReference>
<dbReference type="EMBL" id="CP012508">
    <property type="protein sequence ID" value="ALB22789.1"/>
    <property type="molecule type" value="Genomic_DNA"/>
</dbReference>
<evidence type="ECO:0000256" key="2">
    <source>
        <dbReference type="ARBA" id="ARBA00022475"/>
    </source>
</evidence>
<gene>
    <name evidence="11" type="ORF">KU39_1607</name>
</gene>
<feature type="domain" description="Thioredoxin" evidence="10">
    <location>
        <begin position="481"/>
        <end position="623"/>
    </location>
</feature>
<dbReference type="Gene3D" id="3.40.30.10">
    <property type="entry name" value="Glutaredoxin"/>
    <property type="match status" value="1"/>
</dbReference>
<dbReference type="SUPFAM" id="SSF52833">
    <property type="entry name" value="Thioredoxin-like"/>
    <property type="match status" value="1"/>
</dbReference>